<gene>
    <name evidence="2" type="ORF">B296_00014948</name>
</gene>
<evidence type="ECO:0000256" key="1">
    <source>
        <dbReference type="SAM" id="MobiDB-lite"/>
    </source>
</evidence>
<reference evidence="2 3" key="1">
    <citation type="journal article" date="2014" name="Agronomy (Basel)">
        <title>A Draft Genome Sequence for Ensete ventricosum, the Drought-Tolerant Tree Against Hunger.</title>
        <authorList>
            <person name="Harrison J."/>
            <person name="Moore K.A."/>
            <person name="Paszkiewicz K."/>
            <person name="Jones T."/>
            <person name="Grant M."/>
            <person name="Ambacheew D."/>
            <person name="Muzemil S."/>
            <person name="Studholme D.J."/>
        </authorList>
    </citation>
    <scope>NUCLEOTIDE SEQUENCE [LARGE SCALE GENOMIC DNA]</scope>
</reference>
<dbReference type="EMBL" id="AMZH03007525">
    <property type="protein sequence ID" value="RRT61126.1"/>
    <property type="molecule type" value="Genomic_DNA"/>
</dbReference>
<organism evidence="2 3">
    <name type="scientific">Ensete ventricosum</name>
    <name type="common">Abyssinian banana</name>
    <name type="synonym">Musa ensete</name>
    <dbReference type="NCBI Taxonomy" id="4639"/>
    <lineage>
        <taxon>Eukaryota</taxon>
        <taxon>Viridiplantae</taxon>
        <taxon>Streptophyta</taxon>
        <taxon>Embryophyta</taxon>
        <taxon>Tracheophyta</taxon>
        <taxon>Spermatophyta</taxon>
        <taxon>Magnoliopsida</taxon>
        <taxon>Liliopsida</taxon>
        <taxon>Zingiberales</taxon>
        <taxon>Musaceae</taxon>
        <taxon>Ensete</taxon>
    </lineage>
</organism>
<comment type="caution">
    <text evidence="2">The sequence shown here is derived from an EMBL/GenBank/DDBJ whole genome shotgun (WGS) entry which is preliminary data.</text>
</comment>
<sequence>MAACRAADEVIRCCGYDGGIKQRKAAETVVVAAWLKVADEGGNVWGRLVAMVASIEEGSNNGGCVAWAKGSRRRNKGGGQIEGAATMVKQGRSNQRWSKKDK</sequence>
<evidence type="ECO:0000313" key="3">
    <source>
        <dbReference type="Proteomes" id="UP000287651"/>
    </source>
</evidence>
<evidence type="ECO:0000313" key="2">
    <source>
        <dbReference type="EMBL" id="RRT61126.1"/>
    </source>
</evidence>
<dbReference type="Proteomes" id="UP000287651">
    <property type="component" value="Unassembled WGS sequence"/>
</dbReference>
<accession>A0A426ZAZ6</accession>
<protein>
    <submittedName>
        <fullName evidence="2">Uncharacterized protein</fullName>
    </submittedName>
</protein>
<name>A0A426ZAZ6_ENSVE</name>
<dbReference type="AlphaFoldDB" id="A0A426ZAZ6"/>
<feature type="region of interest" description="Disordered" evidence="1">
    <location>
        <begin position="75"/>
        <end position="102"/>
    </location>
</feature>
<proteinExistence type="predicted"/>